<evidence type="ECO:0000256" key="4">
    <source>
        <dbReference type="ARBA" id="ARBA00022692"/>
    </source>
</evidence>
<comment type="similarity">
    <text evidence="2">Belongs to the ammonia transporter channel (TC 1.A.11.2) family.</text>
</comment>
<feature type="transmembrane region" description="Helical" evidence="10">
    <location>
        <begin position="306"/>
        <end position="324"/>
    </location>
</feature>
<keyword evidence="8" id="KW-0040">ANK repeat</keyword>
<keyword evidence="4 10" id="KW-0812">Transmembrane</keyword>
<feature type="repeat" description="ANK" evidence="8">
    <location>
        <begin position="817"/>
        <end position="849"/>
    </location>
</feature>
<dbReference type="InterPro" id="IPR024041">
    <property type="entry name" value="NH4_transpt_AmtB-like_dom"/>
</dbReference>
<dbReference type="OrthoDB" id="448167at2759"/>
<dbReference type="SUPFAM" id="SSF111352">
    <property type="entry name" value="Ammonium transporter"/>
    <property type="match status" value="2"/>
</dbReference>
<accession>A0A1Q9EBD6</accession>
<dbReference type="PROSITE" id="PS50053">
    <property type="entry name" value="UBIQUITIN_2"/>
    <property type="match status" value="1"/>
</dbReference>
<feature type="compositionally biased region" description="Low complexity" evidence="9">
    <location>
        <begin position="1251"/>
        <end position="1260"/>
    </location>
</feature>
<dbReference type="EMBL" id="LSRX01000201">
    <property type="protein sequence ID" value="OLQ04754.1"/>
    <property type="molecule type" value="Genomic_DNA"/>
</dbReference>
<feature type="transmembrane region" description="Helical" evidence="10">
    <location>
        <begin position="470"/>
        <end position="488"/>
    </location>
</feature>
<evidence type="ECO:0000256" key="6">
    <source>
        <dbReference type="ARBA" id="ARBA00023136"/>
    </source>
</evidence>
<proteinExistence type="inferred from homology"/>
<dbReference type="Gene3D" id="1.10.3430.10">
    <property type="entry name" value="Ammonium transporter AmtB like domains"/>
    <property type="match status" value="1"/>
</dbReference>
<feature type="compositionally biased region" description="Pro residues" evidence="9">
    <location>
        <begin position="1148"/>
        <end position="1159"/>
    </location>
</feature>
<dbReference type="PROSITE" id="PS50297">
    <property type="entry name" value="ANK_REP_REGION"/>
    <property type="match status" value="4"/>
</dbReference>
<evidence type="ECO:0000256" key="2">
    <source>
        <dbReference type="ARBA" id="ARBA00005887"/>
    </source>
</evidence>
<dbReference type="GO" id="GO:0005886">
    <property type="term" value="C:plasma membrane"/>
    <property type="evidence" value="ECO:0007669"/>
    <property type="project" value="TreeGrafter"/>
</dbReference>
<dbReference type="GO" id="GO:0097272">
    <property type="term" value="P:ammonium homeostasis"/>
    <property type="evidence" value="ECO:0007669"/>
    <property type="project" value="TreeGrafter"/>
</dbReference>
<reference evidence="12 13" key="1">
    <citation type="submission" date="2016-02" db="EMBL/GenBank/DDBJ databases">
        <title>Genome analysis of coral dinoflagellate symbionts highlights evolutionary adaptations to a symbiotic lifestyle.</title>
        <authorList>
            <person name="Aranda M."/>
            <person name="Li Y."/>
            <person name="Liew Y.J."/>
            <person name="Baumgarten S."/>
            <person name="Simakov O."/>
            <person name="Wilson M."/>
            <person name="Piel J."/>
            <person name="Ashoor H."/>
            <person name="Bougouffa S."/>
            <person name="Bajic V.B."/>
            <person name="Ryu T."/>
            <person name="Ravasi T."/>
            <person name="Bayer T."/>
            <person name="Micklem G."/>
            <person name="Kim H."/>
            <person name="Bhak J."/>
            <person name="Lajeunesse T.C."/>
            <person name="Voolstra C.R."/>
        </authorList>
    </citation>
    <scope>NUCLEOTIDE SEQUENCE [LARGE SCALE GENOMIC DNA]</scope>
    <source>
        <strain evidence="12 13">CCMP2467</strain>
    </source>
</reference>
<keyword evidence="13" id="KW-1185">Reference proteome</keyword>
<name>A0A1Q9EBD6_SYMMI</name>
<sequence>MSEGIRATLQSARQEAELLEHQEELPCLYQALAKDVINPGLLATRTPLEDVALRTPGSQGISQAATTAGGAALSAGPPSGPWPSAWPGPWYPFVPWSWAAPPGIPGGAVGGPPGWPATPPASVPPQSQVPVPGQGAPAAVDSQHFFPAARSAAVENENGFRLRSPRAAVLLGCVGRYHPYTFCRRWGPMSLDGEVGGAASYESLPGFHMEVPILMCTFLIVSMQLGFAMLEVGCVRQEHRMTVLAKNLLDSMISSLSFAIACDVLKPSIVLSAAGRTENYLIFLHWAFLSTSVTICSGSMAERTHLVAYLCYAVVMSGFAYPSLAESVWGHGDSVLGSNFRGSAAGHSYYDYAGGGVVHLAGGVAALVGNLMVGRRILRPPVKDFLPKTTESAESSNPGPEEKNRMGDKELLTETWHRRFDNPEDDEKEFRANSYLQIMGIFNLWVGCYGFNACPAFLRNDRSSFADASLAAWNTTLAASAGALGAFLHQHLLQERMDIGFICNGVLSGLVASTACCDALFTILATVIGFLAGFVVYPAGSYLLRRLLVDDPADAIAVHGGGGLFSVTVAAFSHPDCITHAAHALCHSGHHWGWQLLAQLRGAAVIIAWTTAVVMPVWALFLLSETIRSLELEELVALYERLCDSELGVASKQEPALQSAAQRSWVVRRLLRHSSLDLHDLREDVLDAIHDTKTALEMESRVVRLFVGMLHVLIPSGEKLAAIPSPDLSTVRNLKHDLQKICGVPHFRQKILHEGKALEEDVHLDASMESVLLVLAAFCDASEEEIKELVLSPCQGSVDKVEKILRRSIVPNAATSDGKTALMLASQDGYPEIAQLLLEARADMDAADHDGTTALVAACRDGEEDMVRWFLGARADVNKADGDDCTPLVTALQEGQLDIARLLVQAGAGTGPGPQGNDLLYTECQCSEASLETVRLLLEARVDANTETEDGMTALAVASEKGHQEIVEMLLASKADANQTDVYGLTALAMPAHDPPSARGSCAPPAAGCIAKVLRRCRLIRDACRLRLRIPPFAELVGLGALSKEGNTVADASRGVLSSSAERSNEEAATPLRLQLERLNRQVQNQGILLQRLSRGRRHSGWRRSNLYSVAEATEPTAQEEANAQEEGNESAGAVRLLADVAVTQQDPPAPPSPVPRPPVASATVPRIPAPGLPVASTRGREIQRSEEHGDLSLLRVRSTTPEDRPRNAAHLHPSASSHSVASASTVSDKSMGMLTPRSEGDETPPPTMYGRGISPSSPGSGRGGRHRASEPDASTVAAVAAQLASLLQAQQCLSSTLQETGADLPRLPRLTSKVRRTGTKLRLAGPGSEPLSVRSRQSHREGAEFTSNRVSLKAAARAHRDRSARLLWGWFAMCPDEVLRARARTVQLWECESA</sequence>
<dbReference type="InterPro" id="IPR000626">
    <property type="entry name" value="Ubiquitin-like_dom"/>
</dbReference>
<dbReference type="PANTHER" id="PTHR11730">
    <property type="entry name" value="AMMONIUM TRANSPORTER"/>
    <property type="match status" value="1"/>
</dbReference>
<dbReference type="PROSITE" id="PS01219">
    <property type="entry name" value="AMMONIUM_TRANSP"/>
    <property type="match status" value="1"/>
</dbReference>
<feature type="transmembrane region" description="Helical" evidence="10">
    <location>
        <begin position="211"/>
        <end position="232"/>
    </location>
</feature>
<feature type="domain" description="Ubiquitin-like" evidence="11">
    <location>
        <begin position="730"/>
        <end position="761"/>
    </location>
</feature>
<keyword evidence="7" id="KW-0924">Ammonia transport</keyword>
<evidence type="ECO:0000256" key="5">
    <source>
        <dbReference type="ARBA" id="ARBA00022989"/>
    </source>
</evidence>
<comment type="caution">
    <text evidence="12">The sequence shown here is derived from an EMBL/GenBank/DDBJ whole genome shotgun (WGS) entry which is preliminary data.</text>
</comment>
<dbReference type="InterPro" id="IPR002110">
    <property type="entry name" value="Ankyrin_rpt"/>
</dbReference>
<dbReference type="Pfam" id="PF12796">
    <property type="entry name" value="Ank_2"/>
    <property type="match status" value="2"/>
</dbReference>
<dbReference type="InterPro" id="IPR018047">
    <property type="entry name" value="Ammonium_transpt_CS"/>
</dbReference>
<feature type="repeat" description="ANK" evidence="8">
    <location>
        <begin position="883"/>
        <end position="908"/>
    </location>
</feature>
<feature type="transmembrane region" description="Helical" evidence="10">
    <location>
        <begin position="438"/>
        <end position="458"/>
    </location>
</feature>
<evidence type="ECO:0000313" key="13">
    <source>
        <dbReference type="Proteomes" id="UP000186817"/>
    </source>
</evidence>
<organism evidence="12 13">
    <name type="scientific">Symbiodinium microadriaticum</name>
    <name type="common">Dinoflagellate</name>
    <name type="synonym">Zooxanthella microadriatica</name>
    <dbReference type="NCBI Taxonomy" id="2951"/>
    <lineage>
        <taxon>Eukaryota</taxon>
        <taxon>Sar</taxon>
        <taxon>Alveolata</taxon>
        <taxon>Dinophyceae</taxon>
        <taxon>Suessiales</taxon>
        <taxon>Symbiodiniaceae</taxon>
        <taxon>Symbiodinium</taxon>
    </lineage>
</organism>
<evidence type="ECO:0000256" key="9">
    <source>
        <dbReference type="SAM" id="MobiDB-lite"/>
    </source>
</evidence>
<dbReference type="PROSITE" id="PS50088">
    <property type="entry name" value="ANK_REPEAT"/>
    <property type="match status" value="4"/>
</dbReference>
<evidence type="ECO:0000256" key="8">
    <source>
        <dbReference type="PROSITE-ProRule" id="PRU00023"/>
    </source>
</evidence>
<evidence type="ECO:0000259" key="11">
    <source>
        <dbReference type="PROSITE" id="PS50053"/>
    </source>
</evidence>
<feature type="compositionally biased region" description="Low complexity" evidence="9">
    <location>
        <begin position="1209"/>
        <end position="1228"/>
    </location>
</feature>
<dbReference type="GO" id="GO:0008519">
    <property type="term" value="F:ammonium channel activity"/>
    <property type="evidence" value="ECO:0007669"/>
    <property type="project" value="InterPro"/>
</dbReference>
<dbReference type="Proteomes" id="UP000186817">
    <property type="component" value="Unassembled WGS sequence"/>
</dbReference>
<feature type="repeat" description="ANK" evidence="8">
    <location>
        <begin position="950"/>
        <end position="982"/>
    </location>
</feature>
<keyword evidence="5 10" id="KW-1133">Transmembrane helix</keyword>
<feature type="transmembrane region" description="Helical" evidence="10">
    <location>
        <begin position="352"/>
        <end position="373"/>
    </location>
</feature>
<feature type="region of interest" description="Disordered" evidence="9">
    <location>
        <begin position="1325"/>
        <end position="1347"/>
    </location>
</feature>
<keyword evidence="3" id="KW-0813">Transport</keyword>
<feature type="transmembrane region" description="Helical" evidence="10">
    <location>
        <begin position="602"/>
        <end position="623"/>
    </location>
</feature>
<dbReference type="SUPFAM" id="SSF48403">
    <property type="entry name" value="Ankyrin repeat"/>
    <property type="match status" value="1"/>
</dbReference>
<dbReference type="InterPro" id="IPR029020">
    <property type="entry name" value="Ammonium/urea_transptr"/>
</dbReference>
<dbReference type="InterPro" id="IPR036770">
    <property type="entry name" value="Ankyrin_rpt-contain_sf"/>
</dbReference>
<dbReference type="PANTHER" id="PTHR11730:SF6">
    <property type="entry name" value="AMMONIUM TRANSPORTER"/>
    <property type="match status" value="1"/>
</dbReference>
<evidence type="ECO:0000313" key="12">
    <source>
        <dbReference type="EMBL" id="OLQ04754.1"/>
    </source>
</evidence>
<feature type="repeat" description="ANK" evidence="8">
    <location>
        <begin position="850"/>
        <end position="882"/>
    </location>
</feature>
<dbReference type="CDD" id="cd17039">
    <property type="entry name" value="Ubl_ubiquitin_like"/>
    <property type="match status" value="1"/>
</dbReference>
<feature type="region of interest" description="Disordered" evidence="9">
    <location>
        <begin position="1145"/>
        <end position="1275"/>
    </location>
</feature>
<feature type="transmembrane region" description="Helical" evidence="10">
    <location>
        <begin position="509"/>
        <end position="537"/>
    </location>
</feature>
<evidence type="ECO:0000256" key="10">
    <source>
        <dbReference type="SAM" id="Phobius"/>
    </source>
</evidence>
<dbReference type="SMART" id="SM00248">
    <property type="entry name" value="ANK"/>
    <property type="match status" value="5"/>
</dbReference>
<keyword evidence="6 10" id="KW-0472">Membrane</keyword>
<comment type="subcellular location">
    <subcellularLocation>
        <location evidence="1">Membrane</location>
        <topology evidence="1">Multi-pass membrane protein</topology>
    </subcellularLocation>
</comment>
<gene>
    <name evidence="12" type="primary">amtB</name>
    <name evidence="12" type="ORF">AK812_SmicGene12121</name>
</gene>
<dbReference type="SUPFAM" id="SSF54236">
    <property type="entry name" value="Ubiquitin-like"/>
    <property type="match status" value="1"/>
</dbReference>
<evidence type="ECO:0000256" key="7">
    <source>
        <dbReference type="ARBA" id="ARBA00023177"/>
    </source>
</evidence>
<evidence type="ECO:0000256" key="3">
    <source>
        <dbReference type="ARBA" id="ARBA00022448"/>
    </source>
</evidence>
<dbReference type="Pfam" id="PF00909">
    <property type="entry name" value="Ammonium_transp"/>
    <property type="match status" value="2"/>
</dbReference>
<protein>
    <submittedName>
        <fullName evidence="12">Ammonium transporter 2</fullName>
    </submittedName>
</protein>
<feature type="compositionally biased region" description="Basic and acidic residues" evidence="9">
    <location>
        <begin position="1179"/>
        <end position="1191"/>
    </location>
</feature>
<feature type="compositionally biased region" description="Polar residues" evidence="9">
    <location>
        <begin position="389"/>
        <end position="398"/>
    </location>
</feature>
<evidence type="ECO:0000256" key="1">
    <source>
        <dbReference type="ARBA" id="ARBA00004141"/>
    </source>
</evidence>
<dbReference type="Gene3D" id="1.25.40.20">
    <property type="entry name" value="Ankyrin repeat-containing domain"/>
    <property type="match status" value="2"/>
</dbReference>
<dbReference type="InterPro" id="IPR029071">
    <property type="entry name" value="Ubiquitin-like_domsf"/>
</dbReference>
<feature type="region of interest" description="Disordered" evidence="9">
    <location>
        <begin position="387"/>
        <end position="408"/>
    </location>
</feature>